<accession>A0A7U9CQA2</accession>
<name>A0A7U9CQA2_PSEFL</name>
<proteinExistence type="predicted"/>
<dbReference type="OrthoDB" id="3831024at2"/>
<dbReference type="Proteomes" id="UP000006045">
    <property type="component" value="Chromosome"/>
</dbReference>
<organism evidence="1 2">
    <name type="scientific">Pseudomonas fluorescens R124</name>
    <dbReference type="NCBI Taxonomy" id="743713"/>
    <lineage>
        <taxon>Bacteria</taxon>
        <taxon>Pseudomonadati</taxon>
        <taxon>Pseudomonadota</taxon>
        <taxon>Gammaproteobacteria</taxon>
        <taxon>Pseudomonadales</taxon>
        <taxon>Pseudomonadaceae</taxon>
        <taxon>Pseudomonas</taxon>
    </lineage>
</organism>
<dbReference type="EMBL" id="CM001561">
    <property type="protein sequence ID" value="EJZ59535.1"/>
    <property type="molecule type" value="Genomic_DNA"/>
</dbReference>
<evidence type="ECO:0000313" key="2">
    <source>
        <dbReference type="Proteomes" id="UP000006045"/>
    </source>
</evidence>
<protein>
    <submittedName>
        <fullName evidence="1">Uncharacterized protein</fullName>
    </submittedName>
</protein>
<gene>
    <name evidence="1" type="ORF">I1A_003882</name>
</gene>
<evidence type="ECO:0000313" key="1">
    <source>
        <dbReference type="EMBL" id="EJZ59535.1"/>
    </source>
</evidence>
<dbReference type="AlphaFoldDB" id="A0A7U9CQA2"/>
<sequence>MNHELWLEPDGLQLFCPSGPHGDESRALLEPGSKLIWEVEAASHFEAMSKYYEYMDWGEWTTDFPELDKTPYGGPGWEDYPA</sequence>
<dbReference type="RefSeq" id="WP_003227245.1">
    <property type="nucleotide sequence ID" value="NZ_CM001561.1"/>
</dbReference>
<reference evidence="1 2" key="1">
    <citation type="submission" date="2012-08" db="EMBL/GenBank/DDBJ databases">
        <title>The genome of cave-isolated P. fluorescens strain R124 demonstrates phenotypic adaptation to the mineral environment.</title>
        <authorList>
            <person name="Barton M.D."/>
            <person name="Petronio M."/>
            <person name="Giarrizzo J.G."/>
            <person name="Bowling B.V."/>
            <person name="Barton H.A."/>
        </authorList>
    </citation>
    <scope>NUCLEOTIDE SEQUENCE [LARGE SCALE GENOMIC DNA]</scope>
    <source>
        <strain evidence="1 2">R124</strain>
    </source>
</reference>